<keyword evidence="1" id="KW-0472">Membrane</keyword>
<dbReference type="Proteomes" id="UP000248423">
    <property type="component" value="Unassembled WGS sequence"/>
</dbReference>
<organism evidence="2 3">
    <name type="scientific">Aspergillus sclerotiicarbonarius (strain CBS 121057 / IBT 28362)</name>
    <dbReference type="NCBI Taxonomy" id="1448318"/>
    <lineage>
        <taxon>Eukaryota</taxon>
        <taxon>Fungi</taxon>
        <taxon>Dikarya</taxon>
        <taxon>Ascomycota</taxon>
        <taxon>Pezizomycotina</taxon>
        <taxon>Eurotiomycetes</taxon>
        <taxon>Eurotiomycetidae</taxon>
        <taxon>Eurotiales</taxon>
        <taxon>Aspergillaceae</taxon>
        <taxon>Aspergillus</taxon>
        <taxon>Aspergillus subgen. Circumdati</taxon>
    </lineage>
</organism>
<evidence type="ECO:0000313" key="3">
    <source>
        <dbReference type="Proteomes" id="UP000248423"/>
    </source>
</evidence>
<gene>
    <name evidence="2" type="ORF">BO78DRAFT_152909</name>
</gene>
<reference evidence="2 3" key="1">
    <citation type="submission" date="2018-02" db="EMBL/GenBank/DDBJ databases">
        <title>The genomes of Aspergillus section Nigri reveals drivers in fungal speciation.</title>
        <authorList>
            <consortium name="DOE Joint Genome Institute"/>
            <person name="Vesth T.C."/>
            <person name="Nybo J."/>
            <person name="Theobald S."/>
            <person name="Brandl J."/>
            <person name="Frisvad J.C."/>
            <person name="Nielsen K.F."/>
            <person name="Lyhne E.K."/>
            <person name="Kogle M.E."/>
            <person name="Kuo A."/>
            <person name="Riley R."/>
            <person name="Clum A."/>
            <person name="Nolan M."/>
            <person name="Lipzen A."/>
            <person name="Salamov A."/>
            <person name="Henrissat B."/>
            <person name="Wiebenga A."/>
            <person name="De vries R.P."/>
            <person name="Grigoriev I.V."/>
            <person name="Mortensen U.H."/>
            <person name="Andersen M.R."/>
            <person name="Baker S.E."/>
        </authorList>
    </citation>
    <scope>NUCLEOTIDE SEQUENCE [LARGE SCALE GENOMIC DNA]</scope>
    <source>
        <strain evidence="2 3">CBS 121057</strain>
    </source>
</reference>
<accession>A0A319E5M1</accession>
<dbReference type="EMBL" id="KZ826360">
    <property type="protein sequence ID" value="PYI05251.1"/>
    <property type="molecule type" value="Genomic_DNA"/>
</dbReference>
<protein>
    <submittedName>
        <fullName evidence="2">Uncharacterized protein</fullName>
    </submittedName>
</protein>
<dbReference type="AlphaFoldDB" id="A0A319E5M1"/>
<keyword evidence="1" id="KW-1133">Transmembrane helix</keyword>
<keyword evidence="1" id="KW-0812">Transmembrane</keyword>
<feature type="transmembrane region" description="Helical" evidence="1">
    <location>
        <begin position="12"/>
        <end position="37"/>
    </location>
</feature>
<dbReference type="VEuPathDB" id="FungiDB:BO78DRAFT_152909"/>
<evidence type="ECO:0000313" key="2">
    <source>
        <dbReference type="EMBL" id="PYI05251.1"/>
    </source>
</evidence>
<proteinExistence type="predicted"/>
<name>A0A319E5M1_ASPSB</name>
<keyword evidence="3" id="KW-1185">Reference proteome</keyword>
<sequence length="122" mass="13770">MPWGPNFLEHAVAFMRQICFLGEAVFSTILGACKLFMRRVYTAYPSMSLLGMDHAAIRICWNPSGFPANSGKPLMARRRHPTMAREKGLESHVISTSGERYRPSGFQTEEIEIRSLKGHRNG</sequence>
<evidence type="ECO:0000256" key="1">
    <source>
        <dbReference type="SAM" id="Phobius"/>
    </source>
</evidence>